<dbReference type="AlphaFoldDB" id="A0A412FKR4"/>
<organism evidence="1 2">
    <name type="scientific">Holdemania filiformis</name>
    <dbReference type="NCBI Taxonomy" id="61171"/>
    <lineage>
        <taxon>Bacteria</taxon>
        <taxon>Bacillati</taxon>
        <taxon>Bacillota</taxon>
        <taxon>Erysipelotrichia</taxon>
        <taxon>Erysipelotrichales</taxon>
        <taxon>Erysipelotrichaceae</taxon>
        <taxon>Holdemania</taxon>
    </lineage>
</organism>
<dbReference type="GeneID" id="83016834"/>
<gene>
    <name evidence="1" type="ORF">DWY25_15660</name>
</gene>
<sequence length="185" mass="21013">MKRIKMKRSAQLGIGFCVILASLTFLGLTQGWYFSSQICTEDSLRGLYFDPEEKIAEVQVGNKRIYLYTNQEQDKIAVMGAQRKGFVYEPFGGFINIVMNSEEAYDLQMVENDGIYIAVIVRRDPCVARVEAQLNNGLTWIAEQWHDDFALIALEIPEASVSCWPGIYRALDKDGRVLMERTVLG</sequence>
<name>A0A412FKR4_9FIRM</name>
<accession>A0A412FKR4</accession>
<protein>
    <submittedName>
        <fullName evidence="1">Uncharacterized protein</fullName>
    </submittedName>
</protein>
<evidence type="ECO:0000313" key="2">
    <source>
        <dbReference type="Proteomes" id="UP000284178"/>
    </source>
</evidence>
<proteinExistence type="predicted"/>
<comment type="caution">
    <text evidence="1">The sequence shown here is derived from an EMBL/GenBank/DDBJ whole genome shotgun (WGS) entry which is preliminary data.</text>
</comment>
<dbReference type="EMBL" id="QRUP01000026">
    <property type="protein sequence ID" value="RGR68721.1"/>
    <property type="molecule type" value="Genomic_DNA"/>
</dbReference>
<dbReference type="Proteomes" id="UP000284178">
    <property type="component" value="Unassembled WGS sequence"/>
</dbReference>
<evidence type="ECO:0000313" key="1">
    <source>
        <dbReference type="EMBL" id="RGR68721.1"/>
    </source>
</evidence>
<reference evidence="1 2" key="1">
    <citation type="submission" date="2018-08" db="EMBL/GenBank/DDBJ databases">
        <title>A genome reference for cultivated species of the human gut microbiota.</title>
        <authorList>
            <person name="Zou Y."/>
            <person name="Xue W."/>
            <person name="Luo G."/>
        </authorList>
    </citation>
    <scope>NUCLEOTIDE SEQUENCE [LARGE SCALE GENOMIC DNA]</scope>
    <source>
        <strain evidence="1 2">AF24-29</strain>
    </source>
</reference>
<keyword evidence="2" id="KW-1185">Reference proteome</keyword>
<dbReference type="RefSeq" id="WP_117896012.1">
    <property type="nucleotide sequence ID" value="NZ_CABJCV010000026.1"/>
</dbReference>